<dbReference type="AlphaFoldDB" id="A0A9P6SQL2"/>
<dbReference type="PANTHER" id="PTHR47784">
    <property type="entry name" value="STEROL UPTAKE CONTROL PROTEIN 2"/>
    <property type="match status" value="1"/>
</dbReference>
<name>A0A9P6SQL2_9HELO</name>
<evidence type="ECO:0000256" key="1">
    <source>
        <dbReference type="ARBA" id="ARBA00023242"/>
    </source>
</evidence>
<reference evidence="4" key="1">
    <citation type="submission" date="2019-07" db="EMBL/GenBank/DDBJ databases">
        <title>Hyphodiscus hymeniophilus genome sequencing and assembly.</title>
        <authorList>
            <person name="Kramer G."/>
            <person name="Nodwell J."/>
        </authorList>
    </citation>
    <scope>NUCLEOTIDE SEQUENCE</scope>
    <source>
        <strain evidence="4">ATCC 34498</strain>
    </source>
</reference>
<dbReference type="InterPro" id="IPR001138">
    <property type="entry name" value="Zn2Cys6_DnaBD"/>
</dbReference>
<dbReference type="EMBL" id="VNKQ01000019">
    <property type="protein sequence ID" value="KAG0645222.1"/>
    <property type="molecule type" value="Genomic_DNA"/>
</dbReference>
<gene>
    <name evidence="4" type="ORF">D0Z07_8926</name>
</gene>
<dbReference type="GO" id="GO:0008270">
    <property type="term" value="F:zinc ion binding"/>
    <property type="evidence" value="ECO:0007669"/>
    <property type="project" value="InterPro"/>
</dbReference>
<dbReference type="OrthoDB" id="416217at2759"/>
<feature type="region of interest" description="Disordered" evidence="2">
    <location>
        <begin position="1"/>
        <end position="20"/>
    </location>
</feature>
<organism evidence="4 5">
    <name type="scientific">Hyphodiscus hymeniophilus</name>
    <dbReference type="NCBI Taxonomy" id="353542"/>
    <lineage>
        <taxon>Eukaryota</taxon>
        <taxon>Fungi</taxon>
        <taxon>Dikarya</taxon>
        <taxon>Ascomycota</taxon>
        <taxon>Pezizomycotina</taxon>
        <taxon>Leotiomycetes</taxon>
        <taxon>Helotiales</taxon>
        <taxon>Hyphodiscaceae</taxon>
        <taxon>Hyphodiscus</taxon>
    </lineage>
</organism>
<feature type="compositionally biased region" description="Basic residues" evidence="2">
    <location>
        <begin position="11"/>
        <end position="20"/>
    </location>
</feature>
<dbReference type="Proteomes" id="UP000785200">
    <property type="component" value="Unassembled WGS sequence"/>
</dbReference>
<dbReference type="SUPFAM" id="SSF57701">
    <property type="entry name" value="Zn2/Cys6 DNA-binding domain"/>
    <property type="match status" value="1"/>
</dbReference>
<dbReference type="InterPro" id="IPR053157">
    <property type="entry name" value="Sterol_Uptake_Regulator"/>
</dbReference>
<keyword evidence="1" id="KW-0539">Nucleus</keyword>
<sequence>MASERKDAERKRKAHKKSRRGCRNCKLRRVKAKQCDEARPMCVKCTDYGVSCNYSDSKAPDLQISFHGFAAPVLQMIKLPRTQLVSPPIIMDNFQPSSFQLDRQMLDRLGRFRTRTVFSIGDKEIAKLYQKEAVELACRAPYLMHIIQTITMIHDRYLSGDIFSKSLIDDICYHWTQGVSLFNRKLSFAIEGDDRDPLWATAALSGIIAFAAIDATNPEEAWPLKPPDDSDLDWLRMSEGKNSVFKLTNPLREDSVFHTFLKDYFEQKMQQDVSTATGFGAGTGGPLIGPGLERLPWQFIRLCGLDNPDEPSPYLEILHSLGKVLPMDCTPENVIHFLGFLGHCDAGFKKLLETKDHRALLVLAFWYAKVCNTPIWWMDRRATIECQAICLYLGRNSADLRIHELLDYPRARCGLGSPLLSSPDGSPVSGFGGMQNCFSVIAH</sequence>
<dbReference type="CDD" id="cd00067">
    <property type="entry name" value="GAL4"/>
    <property type="match status" value="1"/>
</dbReference>
<dbReference type="Pfam" id="PF00172">
    <property type="entry name" value="Zn_clus"/>
    <property type="match status" value="1"/>
</dbReference>
<evidence type="ECO:0000259" key="3">
    <source>
        <dbReference type="PROSITE" id="PS50048"/>
    </source>
</evidence>
<evidence type="ECO:0000256" key="2">
    <source>
        <dbReference type="SAM" id="MobiDB-lite"/>
    </source>
</evidence>
<dbReference type="SMART" id="SM00066">
    <property type="entry name" value="GAL4"/>
    <property type="match status" value="1"/>
</dbReference>
<dbReference type="InterPro" id="IPR036864">
    <property type="entry name" value="Zn2-C6_fun-type_DNA-bd_sf"/>
</dbReference>
<comment type="caution">
    <text evidence="4">The sequence shown here is derived from an EMBL/GenBank/DDBJ whole genome shotgun (WGS) entry which is preliminary data.</text>
</comment>
<dbReference type="PROSITE" id="PS50048">
    <property type="entry name" value="ZN2_CY6_FUNGAL_2"/>
    <property type="match status" value="1"/>
</dbReference>
<feature type="compositionally biased region" description="Basic and acidic residues" evidence="2">
    <location>
        <begin position="1"/>
        <end position="10"/>
    </location>
</feature>
<protein>
    <submittedName>
        <fullName evidence="4">Sterol regulatory element-binding ECM22</fullName>
    </submittedName>
</protein>
<evidence type="ECO:0000313" key="4">
    <source>
        <dbReference type="EMBL" id="KAG0645222.1"/>
    </source>
</evidence>
<proteinExistence type="predicted"/>
<accession>A0A9P6SQL2</accession>
<dbReference type="GO" id="GO:0001228">
    <property type="term" value="F:DNA-binding transcription activator activity, RNA polymerase II-specific"/>
    <property type="evidence" value="ECO:0007669"/>
    <property type="project" value="TreeGrafter"/>
</dbReference>
<dbReference type="PANTHER" id="PTHR47784:SF9">
    <property type="entry name" value="ZN(II)2CYS6 TRANSCRIPTION FACTOR (EUROFUNG)"/>
    <property type="match status" value="1"/>
</dbReference>
<dbReference type="Gene3D" id="4.10.240.10">
    <property type="entry name" value="Zn(2)-C6 fungal-type DNA-binding domain"/>
    <property type="match status" value="1"/>
</dbReference>
<feature type="domain" description="Zn(2)-C6 fungal-type" evidence="3">
    <location>
        <begin position="21"/>
        <end position="54"/>
    </location>
</feature>
<keyword evidence="5" id="KW-1185">Reference proteome</keyword>
<evidence type="ECO:0000313" key="5">
    <source>
        <dbReference type="Proteomes" id="UP000785200"/>
    </source>
</evidence>